<evidence type="ECO:0000256" key="1">
    <source>
        <dbReference type="SAM" id="MobiDB-lite"/>
    </source>
</evidence>
<dbReference type="Proteomes" id="UP000663879">
    <property type="component" value="Unassembled WGS sequence"/>
</dbReference>
<comment type="caution">
    <text evidence="2">The sequence shown here is derived from an EMBL/GenBank/DDBJ whole genome shotgun (WGS) entry which is preliminary data.</text>
</comment>
<protein>
    <submittedName>
        <fullName evidence="2">Uncharacterized protein</fullName>
    </submittedName>
</protein>
<proteinExistence type="predicted"/>
<dbReference type="EMBL" id="CAJNOC010003323">
    <property type="protein sequence ID" value="CAF0977643.1"/>
    <property type="molecule type" value="Genomic_DNA"/>
</dbReference>
<dbReference type="OrthoDB" id="10238927at2759"/>
<dbReference type="AlphaFoldDB" id="A0A814F9F4"/>
<organism evidence="2 3">
    <name type="scientific">Brachionus calyciflorus</name>
    <dbReference type="NCBI Taxonomy" id="104777"/>
    <lineage>
        <taxon>Eukaryota</taxon>
        <taxon>Metazoa</taxon>
        <taxon>Spiralia</taxon>
        <taxon>Gnathifera</taxon>
        <taxon>Rotifera</taxon>
        <taxon>Eurotatoria</taxon>
        <taxon>Monogononta</taxon>
        <taxon>Pseudotrocha</taxon>
        <taxon>Ploima</taxon>
        <taxon>Brachionidae</taxon>
        <taxon>Brachionus</taxon>
    </lineage>
</organism>
<keyword evidence="3" id="KW-1185">Reference proteome</keyword>
<sequence>MQFRDAFLKFIDYCYSYLSDWDNFNGNKWGSFKSSYSSQYDVLKTIVGSEIMFDDLIQHLAHLISFFIDNILTKESNYHSNKDYEKLFKIVEFLSSENATFKRNKLSFCELFMFRNFKDKLLKPFQGNSSHSSQDTQANLVNDDNSVNSSQKNAQFYKYNNKLRSLFNDKVWLSFTVGLFGKHLTRGTTPPALFYNKFPAPYLPKNEKFVEKYNSIIESTQKQILELCVSTLSEKLEEIDHEISNIKKDLDVYFEKDELNIKFDVIEKKEECFLKPRMNKSIKKFNNIFVKKFEVKERTRSGSINSNISRKNYKDNSISNDHIEEVNQEVIIILALNLDKI</sequence>
<evidence type="ECO:0000313" key="3">
    <source>
        <dbReference type="Proteomes" id="UP000663879"/>
    </source>
</evidence>
<reference evidence="2" key="1">
    <citation type="submission" date="2021-02" db="EMBL/GenBank/DDBJ databases">
        <authorList>
            <person name="Nowell W R."/>
        </authorList>
    </citation>
    <scope>NUCLEOTIDE SEQUENCE</scope>
    <source>
        <strain evidence="2">Ploen Becks lab</strain>
    </source>
</reference>
<feature type="region of interest" description="Disordered" evidence="1">
    <location>
        <begin position="128"/>
        <end position="147"/>
    </location>
</feature>
<gene>
    <name evidence="2" type="ORF">OXX778_LOCUS15252</name>
</gene>
<feature type="compositionally biased region" description="Polar residues" evidence="1">
    <location>
        <begin position="128"/>
        <end position="140"/>
    </location>
</feature>
<name>A0A814F9F4_9BILA</name>
<evidence type="ECO:0000313" key="2">
    <source>
        <dbReference type="EMBL" id="CAF0977643.1"/>
    </source>
</evidence>
<accession>A0A814F9F4</accession>